<accession>A0A1I7LTT2</accession>
<protein>
    <submittedName>
        <fullName evidence="2">Circadian clock protein KaiB</fullName>
    </submittedName>
</protein>
<dbReference type="PANTHER" id="PTHR41709">
    <property type="entry name" value="KAIB-LIKE PROTEIN 1"/>
    <property type="match status" value="1"/>
</dbReference>
<name>A0A1I7LTT2_9BURK</name>
<gene>
    <name evidence="2" type="ORF">SAMN05216552_103771</name>
</gene>
<dbReference type="EMBL" id="FPBO01000037">
    <property type="protein sequence ID" value="SFV13069.1"/>
    <property type="molecule type" value="Genomic_DNA"/>
</dbReference>
<dbReference type="STRING" id="1035707.SAMN05216552_103771"/>
<dbReference type="Proteomes" id="UP000199391">
    <property type="component" value="Unassembled WGS sequence"/>
</dbReference>
<feature type="domain" description="KaiB" evidence="1">
    <location>
        <begin position="12"/>
        <end position="96"/>
    </location>
</feature>
<dbReference type="InterPro" id="IPR036249">
    <property type="entry name" value="Thioredoxin-like_sf"/>
</dbReference>
<keyword evidence="3" id="KW-1185">Reference proteome</keyword>
<organism evidence="2 3">
    <name type="scientific">Pseudoduganella namucuonensis</name>
    <dbReference type="NCBI Taxonomy" id="1035707"/>
    <lineage>
        <taxon>Bacteria</taxon>
        <taxon>Pseudomonadati</taxon>
        <taxon>Pseudomonadota</taxon>
        <taxon>Betaproteobacteria</taxon>
        <taxon>Burkholderiales</taxon>
        <taxon>Oxalobacteraceae</taxon>
        <taxon>Telluria group</taxon>
        <taxon>Pseudoduganella</taxon>
    </lineage>
</organism>
<dbReference type="CDD" id="cd02978">
    <property type="entry name" value="KaiB_like"/>
    <property type="match status" value="1"/>
</dbReference>
<dbReference type="SUPFAM" id="SSF52833">
    <property type="entry name" value="Thioredoxin-like"/>
    <property type="match status" value="1"/>
</dbReference>
<dbReference type="AlphaFoldDB" id="A0A1I7LTT2"/>
<dbReference type="InterPro" id="IPR039022">
    <property type="entry name" value="KaiB-like"/>
</dbReference>
<evidence type="ECO:0000313" key="3">
    <source>
        <dbReference type="Proteomes" id="UP000199391"/>
    </source>
</evidence>
<evidence type="ECO:0000313" key="2">
    <source>
        <dbReference type="EMBL" id="SFV13069.1"/>
    </source>
</evidence>
<dbReference type="SMART" id="SM01248">
    <property type="entry name" value="KaiB"/>
    <property type="match status" value="1"/>
</dbReference>
<dbReference type="GO" id="GO:0048511">
    <property type="term" value="P:rhythmic process"/>
    <property type="evidence" value="ECO:0007669"/>
    <property type="project" value="InterPro"/>
</dbReference>
<dbReference type="Gene3D" id="3.40.30.10">
    <property type="entry name" value="Glutaredoxin"/>
    <property type="match status" value="1"/>
</dbReference>
<evidence type="ECO:0000259" key="1">
    <source>
        <dbReference type="SMART" id="SM01248"/>
    </source>
</evidence>
<dbReference type="RefSeq" id="WP_093559393.1">
    <property type="nucleotide sequence ID" value="NZ_FPBO01000037.1"/>
</dbReference>
<sequence length="112" mass="12206">MGEHGKFKYRFLLYVTGRTPRSLRACANLRHICEQYLGGEGIAYELSLIDILEHPELAETAHILATPAMIRTAPPPVCRIIGDLSDAAKVLAALGILDSDLPSGPSHKENMP</sequence>
<dbReference type="OrthoDB" id="5458519at2"/>
<reference evidence="3" key="1">
    <citation type="submission" date="2016-10" db="EMBL/GenBank/DDBJ databases">
        <authorList>
            <person name="Varghese N."/>
            <person name="Submissions S."/>
        </authorList>
    </citation>
    <scope>NUCLEOTIDE SEQUENCE [LARGE SCALE GENOMIC DNA]</scope>
    <source>
        <strain evidence="3">CGMCC 1.11014</strain>
    </source>
</reference>
<dbReference type="Pfam" id="PF07689">
    <property type="entry name" value="KaiB"/>
    <property type="match status" value="1"/>
</dbReference>
<proteinExistence type="predicted"/>
<dbReference type="PANTHER" id="PTHR41709:SF2">
    <property type="entry name" value="CIRCADIAN CLOCK PROTEIN KAIB2"/>
    <property type="match status" value="1"/>
</dbReference>
<dbReference type="InterPro" id="IPR011649">
    <property type="entry name" value="KaiB_domain"/>
</dbReference>